<name>A0ABT8DY63_9BURK</name>
<dbReference type="Pfam" id="PF13795">
    <property type="entry name" value="HupE_UreJ_2"/>
    <property type="match status" value="1"/>
</dbReference>
<dbReference type="RefSeq" id="WP_290360454.1">
    <property type="nucleotide sequence ID" value="NZ_JAUHHC010000005.1"/>
</dbReference>
<comment type="caution">
    <text evidence="3">The sequence shown here is derived from an EMBL/GenBank/DDBJ whole genome shotgun (WGS) entry which is preliminary data.</text>
</comment>
<sequence>MKAILLVLGLLLIGAAQAHKPSDAYLRLTLQGQVLEQRFDIALRDLDRDLQLDADDDGELRWGEVRQRAAEIAALAEQGLGLQLLDAQGAACPAGPLQPLQLDSHSDGRYLLLRRQLVCAAAPQELTLRYRLFAASDPTHRGVAHLALDAPAARTLVLAPDGQARRFPLGQAAATPAPSLASFFVEGIHHIWIGVDHLLFLLSLLLPAVLVRPAGRWQPAPRLRPVLAEVLGVVTAFTVAHSITLALAAFDLVDPPSRWVESLIAFSVLLAALNNLYPLLDSGRWRLTLVFGLVHGFGFAGALKDLGLAQGGLAGPLVMFNLGVEAGQLAIVAVFVPLAWVLRKQGGYRRGLLGGGSALIALLATVWLAERALDLKLP</sequence>
<keyword evidence="2" id="KW-0732">Signal</keyword>
<dbReference type="Proteomes" id="UP001228044">
    <property type="component" value="Unassembled WGS sequence"/>
</dbReference>
<gene>
    <name evidence="3" type="ORF">QWJ38_17750</name>
</gene>
<keyword evidence="1" id="KW-0812">Transmembrane</keyword>
<proteinExistence type="predicted"/>
<feature type="transmembrane region" description="Helical" evidence="1">
    <location>
        <begin position="226"/>
        <end position="250"/>
    </location>
</feature>
<feature type="transmembrane region" description="Helical" evidence="1">
    <location>
        <begin position="191"/>
        <end position="214"/>
    </location>
</feature>
<feature type="transmembrane region" description="Helical" evidence="1">
    <location>
        <begin position="318"/>
        <end position="340"/>
    </location>
</feature>
<organism evidence="3 4">
    <name type="scientific">Roseateles violae</name>
    <dbReference type="NCBI Taxonomy" id="3058042"/>
    <lineage>
        <taxon>Bacteria</taxon>
        <taxon>Pseudomonadati</taxon>
        <taxon>Pseudomonadota</taxon>
        <taxon>Betaproteobacteria</taxon>
        <taxon>Burkholderiales</taxon>
        <taxon>Sphaerotilaceae</taxon>
        <taxon>Roseateles</taxon>
    </lineage>
</organism>
<feature type="signal peptide" evidence="2">
    <location>
        <begin position="1"/>
        <end position="18"/>
    </location>
</feature>
<evidence type="ECO:0000313" key="4">
    <source>
        <dbReference type="Proteomes" id="UP001228044"/>
    </source>
</evidence>
<feature type="chain" id="PRO_5045133697" evidence="2">
    <location>
        <begin position="19"/>
        <end position="378"/>
    </location>
</feature>
<accession>A0ABT8DY63</accession>
<evidence type="ECO:0000313" key="3">
    <source>
        <dbReference type="EMBL" id="MDN3922139.1"/>
    </source>
</evidence>
<reference evidence="3 4" key="1">
    <citation type="submission" date="2023-06" db="EMBL/GenBank/DDBJ databases">
        <title>Pelomonas sp. PFR6 16S ribosomal RNA gene Genome sequencing and assembly.</title>
        <authorList>
            <person name="Woo H."/>
        </authorList>
    </citation>
    <scope>NUCLEOTIDE SEQUENCE [LARGE SCALE GENOMIC DNA]</scope>
    <source>
        <strain evidence="3 4">PFR6</strain>
    </source>
</reference>
<feature type="transmembrane region" description="Helical" evidence="1">
    <location>
        <begin position="287"/>
        <end position="306"/>
    </location>
</feature>
<evidence type="ECO:0000256" key="1">
    <source>
        <dbReference type="SAM" id="Phobius"/>
    </source>
</evidence>
<protein>
    <submittedName>
        <fullName evidence="3">HupE/UreJ family protein</fullName>
    </submittedName>
</protein>
<keyword evidence="4" id="KW-1185">Reference proteome</keyword>
<evidence type="ECO:0000256" key="2">
    <source>
        <dbReference type="SAM" id="SignalP"/>
    </source>
</evidence>
<dbReference type="EMBL" id="JAUHHC010000005">
    <property type="protein sequence ID" value="MDN3922139.1"/>
    <property type="molecule type" value="Genomic_DNA"/>
</dbReference>
<feature type="transmembrane region" description="Helical" evidence="1">
    <location>
        <begin position="262"/>
        <end position="280"/>
    </location>
</feature>
<keyword evidence="1" id="KW-0472">Membrane</keyword>
<dbReference type="InterPro" id="IPR032809">
    <property type="entry name" value="Put_HupE_UreJ"/>
</dbReference>
<feature type="transmembrane region" description="Helical" evidence="1">
    <location>
        <begin position="352"/>
        <end position="369"/>
    </location>
</feature>
<keyword evidence="1" id="KW-1133">Transmembrane helix</keyword>